<protein>
    <submittedName>
        <fullName evidence="2">Uncharacterized protein</fullName>
    </submittedName>
</protein>
<gene>
    <name evidence="2" type="ORF">GCK32_008120</name>
</gene>
<organism evidence="2 3">
    <name type="scientific">Trichostrongylus colubriformis</name>
    <name type="common">Black scour worm</name>
    <dbReference type="NCBI Taxonomy" id="6319"/>
    <lineage>
        <taxon>Eukaryota</taxon>
        <taxon>Metazoa</taxon>
        <taxon>Ecdysozoa</taxon>
        <taxon>Nematoda</taxon>
        <taxon>Chromadorea</taxon>
        <taxon>Rhabditida</taxon>
        <taxon>Rhabditina</taxon>
        <taxon>Rhabditomorpha</taxon>
        <taxon>Strongyloidea</taxon>
        <taxon>Trichostrongylidae</taxon>
        <taxon>Trichostrongylus</taxon>
    </lineage>
</organism>
<keyword evidence="3" id="KW-1185">Reference proteome</keyword>
<dbReference type="EMBL" id="WIXE01014853">
    <property type="protein sequence ID" value="KAK5973963.1"/>
    <property type="molecule type" value="Genomic_DNA"/>
</dbReference>
<sequence>MKDVLEMIRKIAAFATLLLRLFRWLFPSADVAKNRPLPNVSVAAAQRDSALVVKKKSTSTLLLVIKKKCLLGKFSSDDLPAVGAVIIVDWRSGSARDTIEVSHWSSHDETRGGFAIKGSTHMVKFTGMFYTTGCVVHSGEPLTNPAIFNDLIGVAEDKTKILQEHYIGKLKATVKLDEGPDGYRWTLCGVVEYFKKWNSMIPDQQLSYKGVVGAIKQGPSKASHYITSRYFPRDVIFLSGKNVKPREGWSHVVGPVCLSIKSDLHTSRSSDPFRADVDVEYIGCTDEHGNVIVWSEQLEFVIDPHGHFQGLAYGLYNIRAVRHYRDLEFPKWKVVQVGRRFKTFHGDAICIARYLGVSSSPTKRHESKRNNHRNYNRSTGNGADEKFDMSLMACGKLNGSVEADVVGYGDRAGRAFASSKLYKEEKMSTKDAEEAMCICLHRCLESIKVRDAIKQADPDFFDSLVAALMRA</sequence>
<proteinExistence type="predicted"/>
<comment type="caution">
    <text evidence="2">The sequence shown here is derived from an EMBL/GenBank/DDBJ whole genome shotgun (WGS) entry which is preliminary data.</text>
</comment>
<evidence type="ECO:0000256" key="1">
    <source>
        <dbReference type="SAM" id="MobiDB-lite"/>
    </source>
</evidence>
<reference evidence="2 3" key="1">
    <citation type="submission" date="2019-10" db="EMBL/GenBank/DDBJ databases">
        <title>Assembly and Annotation for the nematode Trichostrongylus colubriformis.</title>
        <authorList>
            <person name="Martin J."/>
        </authorList>
    </citation>
    <scope>NUCLEOTIDE SEQUENCE [LARGE SCALE GENOMIC DNA]</scope>
    <source>
        <strain evidence="2">G859</strain>
        <tissue evidence="2">Whole worm</tissue>
    </source>
</reference>
<evidence type="ECO:0000313" key="3">
    <source>
        <dbReference type="Proteomes" id="UP001331761"/>
    </source>
</evidence>
<feature type="compositionally biased region" description="Basic residues" evidence="1">
    <location>
        <begin position="365"/>
        <end position="375"/>
    </location>
</feature>
<feature type="region of interest" description="Disordered" evidence="1">
    <location>
        <begin position="362"/>
        <end position="382"/>
    </location>
</feature>
<evidence type="ECO:0000313" key="2">
    <source>
        <dbReference type="EMBL" id="KAK5973963.1"/>
    </source>
</evidence>
<dbReference type="AlphaFoldDB" id="A0AAN8FPN9"/>
<accession>A0AAN8FPN9</accession>
<name>A0AAN8FPN9_TRICO</name>
<dbReference type="Proteomes" id="UP001331761">
    <property type="component" value="Unassembled WGS sequence"/>
</dbReference>